<reference evidence="2" key="1">
    <citation type="submission" date="2017-08" db="EMBL/GenBank/DDBJ databases">
        <authorList>
            <person name="Polle J.E."/>
            <person name="Barry K."/>
            <person name="Cushman J."/>
            <person name="Schmutz J."/>
            <person name="Tran D."/>
            <person name="Hathwaick L.T."/>
            <person name="Yim W.C."/>
            <person name="Jenkins J."/>
            <person name="Mckie-Krisberg Z.M."/>
            <person name="Prochnik S."/>
            <person name="Lindquist E."/>
            <person name="Dockter R.B."/>
            <person name="Adam C."/>
            <person name="Molina H."/>
            <person name="Bunkerborg J."/>
            <person name="Jin E."/>
            <person name="Buchheim M."/>
            <person name="Magnuson J."/>
        </authorList>
    </citation>
    <scope>NUCLEOTIDE SEQUENCE</scope>
    <source>
        <strain evidence="2">CCAP 19/18</strain>
    </source>
</reference>
<feature type="compositionally biased region" description="Polar residues" evidence="1">
    <location>
        <begin position="69"/>
        <end position="78"/>
    </location>
</feature>
<proteinExistence type="predicted"/>
<keyword evidence="3" id="KW-1185">Reference proteome</keyword>
<sequence>MDQEAARYVPPTGPLTQEDKERIAQEAYGRSYDQLTSNEQKSVGGIKGGAARAGGSNIEDPASMEMEAKQSTTTERTE</sequence>
<name>A0ABQ7H641_DUNSA</name>
<evidence type="ECO:0000256" key="1">
    <source>
        <dbReference type="SAM" id="MobiDB-lite"/>
    </source>
</evidence>
<gene>
    <name evidence="2" type="ORF">DUNSADRAFT_7644</name>
</gene>
<evidence type="ECO:0000313" key="2">
    <source>
        <dbReference type="EMBL" id="KAF5842330.1"/>
    </source>
</evidence>
<feature type="region of interest" description="Disordered" evidence="1">
    <location>
        <begin position="26"/>
        <end position="78"/>
    </location>
</feature>
<dbReference type="EMBL" id="MU069463">
    <property type="protein sequence ID" value="KAF5842330.1"/>
    <property type="molecule type" value="Genomic_DNA"/>
</dbReference>
<comment type="caution">
    <text evidence="2">The sequence shown here is derived from an EMBL/GenBank/DDBJ whole genome shotgun (WGS) entry which is preliminary data.</text>
</comment>
<evidence type="ECO:0000313" key="3">
    <source>
        <dbReference type="Proteomes" id="UP000815325"/>
    </source>
</evidence>
<organism evidence="2 3">
    <name type="scientific">Dunaliella salina</name>
    <name type="common">Green alga</name>
    <name type="synonym">Protococcus salinus</name>
    <dbReference type="NCBI Taxonomy" id="3046"/>
    <lineage>
        <taxon>Eukaryota</taxon>
        <taxon>Viridiplantae</taxon>
        <taxon>Chlorophyta</taxon>
        <taxon>core chlorophytes</taxon>
        <taxon>Chlorophyceae</taxon>
        <taxon>CS clade</taxon>
        <taxon>Chlamydomonadales</taxon>
        <taxon>Dunaliellaceae</taxon>
        <taxon>Dunaliella</taxon>
    </lineage>
</organism>
<dbReference type="Proteomes" id="UP000815325">
    <property type="component" value="Unassembled WGS sequence"/>
</dbReference>
<protein>
    <submittedName>
        <fullName evidence="2">Uncharacterized protein</fullName>
    </submittedName>
</protein>
<accession>A0ABQ7H641</accession>